<feature type="domain" description="TonB-dependent receptor-like beta-barrel" evidence="11">
    <location>
        <begin position="387"/>
        <end position="951"/>
    </location>
</feature>
<keyword evidence="2 8" id="KW-0813">Transport</keyword>
<feature type="signal peptide" evidence="10">
    <location>
        <begin position="1"/>
        <end position="28"/>
    </location>
</feature>
<keyword evidence="14" id="KW-1185">Reference proteome</keyword>
<dbReference type="InterPro" id="IPR039426">
    <property type="entry name" value="TonB-dep_rcpt-like"/>
</dbReference>
<keyword evidence="7 8" id="KW-0998">Cell outer membrane</keyword>
<evidence type="ECO:0000256" key="4">
    <source>
        <dbReference type="ARBA" id="ARBA00022692"/>
    </source>
</evidence>
<keyword evidence="3 8" id="KW-1134">Transmembrane beta strand</keyword>
<dbReference type="InterPro" id="IPR000531">
    <property type="entry name" value="Beta-barrel_TonB"/>
</dbReference>
<keyword evidence="5 9" id="KW-0798">TonB box</keyword>
<evidence type="ECO:0000256" key="10">
    <source>
        <dbReference type="SAM" id="SignalP"/>
    </source>
</evidence>
<proteinExistence type="inferred from homology"/>
<evidence type="ECO:0000259" key="11">
    <source>
        <dbReference type="Pfam" id="PF00593"/>
    </source>
</evidence>
<dbReference type="Proteomes" id="UP001220395">
    <property type="component" value="Chromosome"/>
</dbReference>
<feature type="domain" description="TonB-dependent receptor plug" evidence="12">
    <location>
        <begin position="61"/>
        <end position="169"/>
    </location>
</feature>
<dbReference type="EMBL" id="CP117411">
    <property type="protein sequence ID" value="WCT72440.1"/>
    <property type="molecule type" value="Genomic_DNA"/>
</dbReference>
<dbReference type="PROSITE" id="PS52016">
    <property type="entry name" value="TONB_DEPENDENT_REC_3"/>
    <property type="match status" value="1"/>
</dbReference>
<dbReference type="InterPro" id="IPR012910">
    <property type="entry name" value="Plug_dom"/>
</dbReference>
<comment type="similarity">
    <text evidence="8 9">Belongs to the TonB-dependent receptor family.</text>
</comment>
<accession>A0ABY7TH12</accession>
<organism evidence="13 14">
    <name type="scientific">Sphingomonas naphthae</name>
    <dbReference type="NCBI Taxonomy" id="1813468"/>
    <lineage>
        <taxon>Bacteria</taxon>
        <taxon>Pseudomonadati</taxon>
        <taxon>Pseudomonadota</taxon>
        <taxon>Alphaproteobacteria</taxon>
        <taxon>Sphingomonadales</taxon>
        <taxon>Sphingomonadaceae</taxon>
        <taxon>Sphingomonas</taxon>
    </lineage>
</organism>
<gene>
    <name evidence="13" type="ORF">PQ455_12420</name>
</gene>
<name>A0ABY7TH12_9SPHN</name>
<evidence type="ECO:0000256" key="8">
    <source>
        <dbReference type="PROSITE-ProRule" id="PRU01360"/>
    </source>
</evidence>
<dbReference type="Gene3D" id="2.170.130.10">
    <property type="entry name" value="TonB-dependent receptor, plug domain"/>
    <property type="match status" value="1"/>
</dbReference>
<dbReference type="PANTHER" id="PTHR47234:SF2">
    <property type="entry name" value="TONB-DEPENDENT RECEPTOR"/>
    <property type="match status" value="1"/>
</dbReference>
<dbReference type="Pfam" id="PF07715">
    <property type="entry name" value="Plug"/>
    <property type="match status" value="1"/>
</dbReference>
<evidence type="ECO:0000256" key="1">
    <source>
        <dbReference type="ARBA" id="ARBA00004571"/>
    </source>
</evidence>
<dbReference type="InterPro" id="IPR036942">
    <property type="entry name" value="Beta-barrel_TonB_sf"/>
</dbReference>
<dbReference type="InterPro" id="IPR037066">
    <property type="entry name" value="Plug_dom_sf"/>
</dbReference>
<evidence type="ECO:0000313" key="14">
    <source>
        <dbReference type="Proteomes" id="UP001220395"/>
    </source>
</evidence>
<evidence type="ECO:0000259" key="12">
    <source>
        <dbReference type="Pfam" id="PF07715"/>
    </source>
</evidence>
<keyword evidence="13" id="KW-0675">Receptor</keyword>
<dbReference type="RefSeq" id="WP_273686401.1">
    <property type="nucleotide sequence ID" value="NZ_CP117411.1"/>
</dbReference>
<keyword evidence="6 8" id="KW-0472">Membrane</keyword>
<feature type="chain" id="PRO_5046880668" evidence="10">
    <location>
        <begin position="29"/>
        <end position="988"/>
    </location>
</feature>
<evidence type="ECO:0000256" key="2">
    <source>
        <dbReference type="ARBA" id="ARBA00022448"/>
    </source>
</evidence>
<comment type="subcellular location">
    <subcellularLocation>
        <location evidence="1 8">Cell outer membrane</location>
        <topology evidence="1 8">Multi-pass membrane protein</topology>
    </subcellularLocation>
</comment>
<evidence type="ECO:0000256" key="3">
    <source>
        <dbReference type="ARBA" id="ARBA00022452"/>
    </source>
</evidence>
<evidence type="ECO:0000256" key="9">
    <source>
        <dbReference type="RuleBase" id="RU003357"/>
    </source>
</evidence>
<sequence>MINGITRARLMATTVIAGAIMAGAPLQAQSVTTAPEASADGETGGDIVVTGSRIARRDLTSSSPLTTVSSEEFQLSGAVNVEQVLNTLPQVLPGTTSFSNNPGSGAVTLNLRNLGTTRTLVLVNGRRWMFYDTSQIVDLNTIPQFMLEGVDVVTGGQSAVYGSDAIGGVANFRLKKLNGIQMGANYTVTGSGDGPRYSFDLGIGSDFADNRGNVTLYANYTRRSPVFASERGFSRFAAQDGCIVSGSTNGLTGLGTNLGGALATCASRGGQVGLIRGGSATGPIATLQNLNLIFNPTGGGTRTFQDPGDLYNFAPDNYLQLPQERYLIGGYGSYEITDGIEAYTELSFINNSVPQELAPTPTGVTAVLQVNSPFFNAATQSTLRALDTDADGYVSTGVGFRFNQSGPRNADQNRTAFRVLGGLRGNLTEKLRYDAFYSYSRTRNTIFQQGNISTSRYLAALNTETVGGVLRCRDTAARTAGCLPLNVFGQGLADPAAIRYVTINSTNIYLSDLKNAVASVSGELFNLGLGADDIGFALGGEYRGMSSRYIPDTFLASGDVLGFNAGQPTRGSYNAKEIFGEISIPVLKDSFIHSLSFNGAGRYSDYSLGNVGGVWTYAAGGEFAPIPDITFRGNYQRSVRAPNVEDLFGGNSTGFPGATDPCSDRGTAASRTAALRALCVASGVPAALVFTRQVQPNAQIQANFGGNPNLEEETSDTYTVGAVIRPRFVPRLNITVDYFNITVDNTISTFGGGLSSTLSLCYTVAQNLSNSICGPILGTRNAATGAIGLTSGGTNPNILSANIGKLETSGIDVAVDYNLPLGFSLLGDGSARFSMSFQGTYLDKFRSTPVAAIPERVNVLEGRASGNPLPRWKHTARYTLSDGPATVSLRWRYHGSAYNPSIYNTFVGLTRVVQNPAEFSTVKYKAVNYFDLTFSFEASDNLSLTGGINNILRKLPQVAGSYSEQNNTYPGSYDVLGRDFFISAKMKF</sequence>
<dbReference type="SUPFAM" id="SSF56935">
    <property type="entry name" value="Porins"/>
    <property type="match status" value="1"/>
</dbReference>
<reference evidence="13 14" key="1">
    <citation type="submission" date="2023-02" db="EMBL/GenBank/DDBJ databases">
        <title>Genome sequence of Sphingomonas naphthae.</title>
        <authorList>
            <person name="Kim S."/>
            <person name="Heo J."/>
            <person name="Kwon S.-W."/>
        </authorList>
    </citation>
    <scope>NUCLEOTIDE SEQUENCE [LARGE SCALE GENOMIC DNA]</scope>
    <source>
        <strain evidence="13 14">KACC 18716</strain>
    </source>
</reference>
<keyword evidence="10" id="KW-0732">Signal</keyword>
<evidence type="ECO:0000313" key="13">
    <source>
        <dbReference type="EMBL" id="WCT72440.1"/>
    </source>
</evidence>
<evidence type="ECO:0000256" key="7">
    <source>
        <dbReference type="ARBA" id="ARBA00023237"/>
    </source>
</evidence>
<dbReference type="Pfam" id="PF00593">
    <property type="entry name" value="TonB_dep_Rec_b-barrel"/>
    <property type="match status" value="1"/>
</dbReference>
<protein>
    <submittedName>
        <fullName evidence="13">TonB-dependent receptor</fullName>
    </submittedName>
</protein>
<evidence type="ECO:0000256" key="5">
    <source>
        <dbReference type="ARBA" id="ARBA00023077"/>
    </source>
</evidence>
<dbReference type="PANTHER" id="PTHR47234">
    <property type="match status" value="1"/>
</dbReference>
<dbReference type="Gene3D" id="2.40.170.20">
    <property type="entry name" value="TonB-dependent receptor, beta-barrel domain"/>
    <property type="match status" value="1"/>
</dbReference>
<keyword evidence="4 8" id="KW-0812">Transmembrane</keyword>
<evidence type="ECO:0000256" key="6">
    <source>
        <dbReference type="ARBA" id="ARBA00023136"/>
    </source>
</evidence>